<dbReference type="SUPFAM" id="SSF52540">
    <property type="entry name" value="P-loop containing nucleoside triphosphate hydrolases"/>
    <property type="match status" value="1"/>
</dbReference>
<evidence type="ECO:0000256" key="2">
    <source>
        <dbReference type="ARBA" id="ARBA00022741"/>
    </source>
</evidence>
<protein>
    <submittedName>
        <fullName evidence="5">Toluene ABC transporter, ATP-binding protein, putative</fullName>
    </submittedName>
</protein>
<keyword evidence="3 5" id="KW-0067">ATP-binding</keyword>
<sequence>MPMAAEALVELENVHFARGPHTVLDGVGLRITQGAIVSIMGASGGGKTTLLNLMAGTLAPQAGRIRVAGQDLQALNFEDLYRLRRRMGMLFQHSALFTDFSAFENVAFPLRRHFRLDESVLRKLVLMKLEAVGLRGAAGLMPAELSGGMGRRVALARAMVMDPMLIFYDEPFTGLDPISVGIIATLIRRLNDALGATSILVSHDVQETFSIADYGYILAGGKIIAEGTPDALRTSDSELARQFLGGKPDGPVPFHYPAKDDYATALTGVWAAGEAI</sequence>
<evidence type="ECO:0000313" key="6">
    <source>
        <dbReference type="Proteomes" id="UP000001362"/>
    </source>
</evidence>
<dbReference type="PROSITE" id="PS50893">
    <property type="entry name" value="ABC_TRANSPORTER_2"/>
    <property type="match status" value="1"/>
</dbReference>
<feature type="domain" description="ABC transporter" evidence="4">
    <location>
        <begin position="9"/>
        <end position="245"/>
    </location>
</feature>
<dbReference type="InterPro" id="IPR003593">
    <property type="entry name" value="AAA+_ATPase"/>
</dbReference>
<dbReference type="CDD" id="cd03261">
    <property type="entry name" value="ABC_Org_Solvent_Resistant"/>
    <property type="match status" value="1"/>
</dbReference>
<keyword evidence="2" id="KW-0547">Nucleotide-binding</keyword>
<dbReference type="PANTHER" id="PTHR43023">
    <property type="entry name" value="PROTEIN TRIGALACTOSYLDIACYLGLYCEROL 3, CHLOROPLASTIC"/>
    <property type="match status" value="1"/>
</dbReference>
<dbReference type="EMBL" id="CP001219">
    <property type="protein sequence ID" value="ACK80847.1"/>
    <property type="molecule type" value="Genomic_DNA"/>
</dbReference>
<keyword evidence="1" id="KW-0813">Transport</keyword>
<dbReference type="PaxDb" id="243159-AFE_0158"/>
<dbReference type="eggNOG" id="COG1127">
    <property type="taxonomic scope" value="Bacteria"/>
</dbReference>
<dbReference type="SMART" id="SM00382">
    <property type="entry name" value="AAA"/>
    <property type="match status" value="1"/>
</dbReference>
<dbReference type="Pfam" id="PF00005">
    <property type="entry name" value="ABC_tran"/>
    <property type="match status" value="1"/>
</dbReference>
<evidence type="ECO:0000313" key="5">
    <source>
        <dbReference type="EMBL" id="ACK80847.1"/>
    </source>
</evidence>
<dbReference type="STRING" id="243159.AFE_0158"/>
<dbReference type="GO" id="GO:0016887">
    <property type="term" value="F:ATP hydrolysis activity"/>
    <property type="evidence" value="ECO:0007669"/>
    <property type="project" value="InterPro"/>
</dbReference>
<dbReference type="HOGENOM" id="CLU_000604_1_22_6"/>
<dbReference type="PANTHER" id="PTHR43023:SF6">
    <property type="entry name" value="INTERMEMBRANE PHOSPHOLIPID TRANSPORT SYSTEM ATP-BINDING PROTEIN MLAF"/>
    <property type="match status" value="1"/>
</dbReference>
<dbReference type="InterPro" id="IPR027417">
    <property type="entry name" value="P-loop_NTPase"/>
</dbReference>
<dbReference type="KEGG" id="afr:AFE_0158"/>
<dbReference type="GO" id="GO:0005524">
    <property type="term" value="F:ATP binding"/>
    <property type="evidence" value="ECO:0007669"/>
    <property type="project" value="UniProtKB-KW"/>
</dbReference>
<evidence type="ECO:0000256" key="3">
    <source>
        <dbReference type="ARBA" id="ARBA00022840"/>
    </source>
</evidence>
<accession>B7J3Q4</accession>
<evidence type="ECO:0000256" key="1">
    <source>
        <dbReference type="ARBA" id="ARBA00022448"/>
    </source>
</evidence>
<evidence type="ECO:0000259" key="4">
    <source>
        <dbReference type="PROSITE" id="PS50893"/>
    </source>
</evidence>
<dbReference type="Proteomes" id="UP000001362">
    <property type="component" value="Chromosome"/>
</dbReference>
<name>B7J3Q4_ACIF2</name>
<reference evidence="5 6" key="1">
    <citation type="journal article" date="2008" name="BMC Genomics">
        <title>Acidithiobacillus ferrooxidans metabolism: from genome sequence to industrial applications.</title>
        <authorList>
            <person name="Valdes J."/>
            <person name="Pedroso I."/>
            <person name="Quatrini R."/>
            <person name="Dodson R.J."/>
            <person name="Tettelin H."/>
            <person name="Blake R.II."/>
            <person name="Eisen J.A."/>
            <person name="Holmes D.S."/>
        </authorList>
    </citation>
    <scope>NUCLEOTIDE SEQUENCE [LARGE SCALE GENOMIC DNA]</scope>
    <source>
        <strain evidence="6">ATCC 23270 / DSM 14882 / CIP 104768 / NCIMB 8455</strain>
    </source>
</reference>
<keyword evidence="6" id="KW-1185">Reference proteome</keyword>
<proteinExistence type="predicted"/>
<dbReference type="InterPro" id="IPR003439">
    <property type="entry name" value="ABC_transporter-like_ATP-bd"/>
</dbReference>
<dbReference type="Gene3D" id="3.40.50.300">
    <property type="entry name" value="P-loop containing nucleotide triphosphate hydrolases"/>
    <property type="match status" value="1"/>
</dbReference>
<organism evidence="5 6">
    <name type="scientific">Acidithiobacillus ferrooxidans (strain ATCC 23270 / DSM 14882 / CIP 104768 / NCIMB 8455)</name>
    <name type="common">Ferrobacillus ferrooxidans (strain ATCC 23270)</name>
    <dbReference type="NCBI Taxonomy" id="243159"/>
    <lineage>
        <taxon>Bacteria</taxon>
        <taxon>Pseudomonadati</taxon>
        <taxon>Pseudomonadota</taxon>
        <taxon>Acidithiobacillia</taxon>
        <taxon>Acidithiobacillales</taxon>
        <taxon>Acidithiobacillaceae</taxon>
        <taxon>Acidithiobacillus</taxon>
    </lineage>
</organism>
<dbReference type="AlphaFoldDB" id="B7J3Q4"/>
<gene>
    <name evidence="5" type="ordered locus">AFE_0158</name>
</gene>